<dbReference type="PIRSF" id="PIRSF029215">
    <property type="entry name" value="UCP029215"/>
    <property type="match status" value="1"/>
</dbReference>
<keyword evidence="1" id="KW-0413">Isomerase</keyword>
<dbReference type="EC" id="5.1.3.3" evidence="1"/>
<organism evidence="1 2">
    <name type="scientific">Profundibacterium mesophilum KAUST100406-0324</name>
    <dbReference type="NCBI Taxonomy" id="1037889"/>
    <lineage>
        <taxon>Bacteria</taxon>
        <taxon>Pseudomonadati</taxon>
        <taxon>Pseudomonadota</taxon>
        <taxon>Alphaproteobacteria</taxon>
        <taxon>Rhodobacterales</taxon>
        <taxon>Roseobacteraceae</taxon>
        <taxon>Profundibacterium</taxon>
    </lineage>
</organism>
<dbReference type="RefSeq" id="WP_159966133.1">
    <property type="nucleotide sequence ID" value="NZ_APKE01000032.1"/>
</dbReference>
<dbReference type="Pfam" id="PF09979">
    <property type="entry name" value="DUF2213"/>
    <property type="match status" value="1"/>
</dbReference>
<accession>A0A921NNL9</accession>
<dbReference type="InterPro" id="IPR016913">
    <property type="entry name" value="UCP029215"/>
</dbReference>
<proteinExistence type="predicted"/>
<comment type="caution">
    <text evidence="1">The sequence shown here is derived from an EMBL/GenBank/DDBJ whole genome shotgun (WGS) entry which is preliminary data.</text>
</comment>
<dbReference type="Proteomes" id="UP000698242">
    <property type="component" value="Unassembled WGS sequence"/>
</dbReference>
<evidence type="ECO:0000313" key="2">
    <source>
        <dbReference type="Proteomes" id="UP000698242"/>
    </source>
</evidence>
<gene>
    <name evidence="1" type="ORF">PMES_02602</name>
</gene>
<sequence>MRIQDTATITGFRRTRDGYLEGNARVVRTGIQQYAGVELDRPDLPIINVYRDASVVFAHRVLDSFSKLPITMDHPGDLVDSTNWRDLAIGTTGDEVLREGEYLKIGLKITDEDAIAAIIDGKRELSAGYLAKIEMRDGIAPDGTPYQAVQTDILANHLAVVDRGRAGPLARIGDDAGGARWGATPIVTDRKDSTMADAVKTRSVLIDGLSVETTEQGAQALEKLTNDNKAKDKALADAQTAHDAEIVARDKEIATRDAEIERLTKAQLDGAALDAMVQARGDLIAKARTIAKDADFAGKSDADIRKATVAAALGDTVIDGRSDAYIEARFDVLAEDAAKGDPIAQALSKPIQTADAGDYGQGAYEARLSDAWKNKGAN</sequence>
<reference evidence="1" key="1">
    <citation type="submission" date="2013-03" db="EMBL/GenBank/DDBJ databases">
        <title>Genome Sequence of the Profundibacterium mesophilum strain KAUST100406-0324T from Red Sea, a novel genus in the family Rhodobacteraceae.</title>
        <authorList>
            <person name="Essack M."/>
            <person name="Alam I."/>
            <person name="Lafi F."/>
            <person name="Alawi W."/>
            <person name="Kamanu F."/>
            <person name="Al-Suwailem A."/>
            <person name="Lee O.O."/>
            <person name="Xu Y."/>
            <person name="Bajic V."/>
            <person name="Qian P.-Y."/>
            <person name="Archer J."/>
        </authorList>
    </citation>
    <scope>NUCLEOTIDE SEQUENCE</scope>
    <source>
        <strain evidence="1">KAUST100406-0324</strain>
    </source>
</reference>
<dbReference type="EMBL" id="APKE01000032">
    <property type="protein sequence ID" value="KAF0675081.1"/>
    <property type="molecule type" value="Genomic_DNA"/>
</dbReference>
<protein>
    <submittedName>
        <fullName evidence="1">Aldose 1-epimerase</fullName>
        <ecNumber evidence="1">5.1.3.3</ecNumber>
    </submittedName>
</protein>
<evidence type="ECO:0000313" key="1">
    <source>
        <dbReference type="EMBL" id="KAF0675081.1"/>
    </source>
</evidence>
<dbReference type="GO" id="GO:0004034">
    <property type="term" value="F:aldose 1-epimerase activity"/>
    <property type="evidence" value="ECO:0007669"/>
    <property type="project" value="UniProtKB-EC"/>
</dbReference>
<name>A0A921NNL9_9RHOB</name>
<dbReference type="AlphaFoldDB" id="A0A921NNL9"/>
<dbReference type="OrthoDB" id="7549700at2"/>
<keyword evidence="2" id="KW-1185">Reference proteome</keyword>